<dbReference type="GO" id="GO:0016788">
    <property type="term" value="F:hydrolase activity, acting on ester bonds"/>
    <property type="evidence" value="ECO:0007669"/>
    <property type="project" value="UniProtKB-ARBA"/>
</dbReference>
<organism evidence="1 2">
    <name type="scientific">Saccharicrinis fermentans DSM 9555 = JCM 21142</name>
    <dbReference type="NCBI Taxonomy" id="869213"/>
    <lineage>
        <taxon>Bacteria</taxon>
        <taxon>Pseudomonadati</taxon>
        <taxon>Bacteroidota</taxon>
        <taxon>Bacteroidia</taxon>
        <taxon>Marinilabiliales</taxon>
        <taxon>Marinilabiliaceae</taxon>
        <taxon>Saccharicrinis</taxon>
    </lineage>
</organism>
<evidence type="ECO:0008006" key="3">
    <source>
        <dbReference type="Google" id="ProtNLM"/>
    </source>
</evidence>
<protein>
    <recommendedName>
        <fullName evidence="3">SGNH hydrolase-type esterase domain-containing protein</fullName>
    </recommendedName>
</protein>
<dbReference type="STRING" id="869213.GCA_000517085_00822"/>
<keyword evidence="2" id="KW-1185">Reference proteome</keyword>
<dbReference type="InterPro" id="IPR036514">
    <property type="entry name" value="SGNH_hydro_sf"/>
</dbReference>
<dbReference type="AlphaFoldDB" id="W7YHX7"/>
<name>W7YHX7_9BACT</name>
<dbReference type="CDD" id="cd00229">
    <property type="entry name" value="SGNH_hydrolase"/>
    <property type="match status" value="1"/>
</dbReference>
<dbReference type="Proteomes" id="UP000019402">
    <property type="component" value="Unassembled WGS sequence"/>
</dbReference>
<dbReference type="eggNOG" id="COG2755">
    <property type="taxonomic scope" value="Bacteria"/>
</dbReference>
<accession>W7YHX7</accession>
<gene>
    <name evidence="1" type="ORF">JCM21142_3796</name>
</gene>
<comment type="caution">
    <text evidence="1">The sequence shown here is derived from an EMBL/GenBank/DDBJ whole genome shotgun (WGS) entry which is preliminary data.</text>
</comment>
<evidence type="ECO:0000313" key="1">
    <source>
        <dbReference type="EMBL" id="GAF02169.1"/>
    </source>
</evidence>
<reference evidence="1 2" key="1">
    <citation type="journal article" date="2014" name="Genome Announc.">
        <title>Draft Genome Sequence of Cytophaga fermentans JCM 21142T, a Facultative Anaerobe Isolated from Marine Mud.</title>
        <authorList>
            <person name="Starns D."/>
            <person name="Oshima K."/>
            <person name="Suda W."/>
            <person name="Iino T."/>
            <person name="Yuki M."/>
            <person name="Inoue J."/>
            <person name="Kitamura K."/>
            <person name="Iida T."/>
            <person name="Darby A."/>
            <person name="Hattori M."/>
            <person name="Ohkuma M."/>
        </authorList>
    </citation>
    <scope>NUCLEOTIDE SEQUENCE [LARGE SCALE GENOMIC DNA]</scope>
    <source>
        <strain evidence="1 2">JCM 21142</strain>
    </source>
</reference>
<sequence>MFKNWGGNENVFILRSKQMSDTVLLLQYYAESCFINLAREGKLQKNMNRKEFVQLLGAGALSLAVAPNAFCAKRRKIDHSICQITWDNLCGNMAKVYKTDAFDYVSPIKKKPYVFIYGDSISIMYTSMVQQCLKGKANVYRLFKNGGSSRDFIPNMEKLHSTMFQPGLKNGWNFKWDIIHFNVGLHDLKYLKGRHLDKNGKQVSSLEEYKRNLNQICHYLKTQFPKAIIIFATTTSVPENSKGRFKGDSAKYNRAAKEVLVSYPDIIINDLYSFTLPHQKQWAQAPGNVHYNQAGFTAQGKEVARVISEYL</sequence>
<dbReference type="EMBL" id="BAMD01000006">
    <property type="protein sequence ID" value="GAF02169.1"/>
    <property type="molecule type" value="Genomic_DNA"/>
</dbReference>
<dbReference type="Gene3D" id="3.40.50.1110">
    <property type="entry name" value="SGNH hydrolase"/>
    <property type="match status" value="1"/>
</dbReference>
<dbReference type="SUPFAM" id="SSF52266">
    <property type="entry name" value="SGNH hydrolase"/>
    <property type="match status" value="1"/>
</dbReference>
<evidence type="ECO:0000313" key="2">
    <source>
        <dbReference type="Proteomes" id="UP000019402"/>
    </source>
</evidence>
<proteinExistence type="predicted"/>